<organism evidence="1 2">
    <name type="scientific">Lindgomyces ingoldianus</name>
    <dbReference type="NCBI Taxonomy" id="673940"/>
    <lineage>
        <taxon>Eukaryota</taxon>
        <taxon>Fungi</taxon>
        <taxon>Dikarya</taxon>
        <taxon>Ascomycota</taxon>
        <taxon>Pezizomycotina</taxon>
        <taxon>Dothideomycetes</taxon>
        <taxon>Pleosporomycetidae</taxon>
        <taxon>Pleosporales</taxon>
        <taxon>Lindgomycetaceae</taxon>
        <taxon>Lindgomyces</taxon>
    </lineage>
</organism>
<accession>A0ACB6R5F8</accession>
<evidence type="ECO:0000313" key="2">
    <source>
        <dbReference type="Proteomes" id="UP000799755"/>
    </source>
</evidence>
<gene>
    <name evidence="1" type="ORF">BDR25DRAFT_392618</name>
</gene>
<protein>
    <submittedName>
        <fullName evidence="1">Uncharacterized protein</fullName>
    </submittedName>
</protein>
<evidence type="ECO:0000313" key="1">
    <source>
        <dbReference type="EMBL" id="KAF2473527.1"/>
    </source>
</evidence>
<keyword evidence="2" id="KW-1185">Reference proteome</keyword>
<comment type="caution">
    <text evidence="1">The sequence shown here is derived from an EMBL/GenBank/DDBJ whole genome shotgun (WGS) entry which is preliminary data.</text>
</comment>
<dbReference type="Proteomes" id="UP000799755">
    <property type="component" value="Unassembled WGS sequence"/>
</dbReference>
<name>A0ACB6R5F8_9PLEO</name>
<proteinExistence type="predicted"/>
<reference evidence="1" key="1">
    <citation type="journal article" date="2020" name="Stud. Mycol.">
        <title>101 Dothideomycetes genomes: a test case for predicting lifestyles and emergence of pathogens.</title>
        <authorList>
            <person name="Haridas S."/>
            <person name="Albert R."/>
            <person name="Binder M."/>
            <person name="Bloem J."/>
            <person name="Labutti K."/>
            <person name="Salamov A."/>
            <person name="Andreopoulos B."/>
            <person name="Baker S."/>
            <person name="Barry K."/>
            <person name="Bills G."/>
            <person name="Bluhm B."/>
            <person name="Cannon C."/>
            <person name="Castanera R."/>
            <person name="Culley D."/>
            <person name="Daum C."/>
            <person name="Ezra D."/>
            <person name="Gonzalez J."/>
            <person name="Henrissat B."/>
            <person name="Kuo A."/>
            <person name="Liang C."/>
            <person name="Lipzen A."/>
            <person name="Lutzoni F."/>
            <person name="Magnuson J."/>
            <person name="Mondo S."/>
            <person name="Nolan M."/>
            <person name="Ohm R."/>
            <person name="Pangilinan J."/>
            <person name="Park H.-J."/>
            <person name="Ramirez L."/>
            <person name="Alfaro M."/>
            <person name="Sun H."/>
            <person name="Tritt A."/>
            <person name="Yoshinaga Y."/>
            <person name="Zwiers L.-H."/>
            <person name="Turgeon B."/>
            <person name="Goodwin S."/>
            <person name="Spatafora J."/>
            <person name="Crous P."/>
            <person name="Grigoriev I."/>
        </authorList>
    </citation>
    <scope>NUCLEOTIDE SEQUENCE</scope>
    <source>
        <strain evidence="1">ATCC 200398</strain>
    </source>
</reference>
<dbReference type="EMBL" id="MU003500">
    <property type="protein sequence ID" value="KAF2473527.1"/>
    <property type="molecule type" value="Genomic_DNA"/>
</dbReference>
<sequence length="414" mass="45828">MPPQIKQDLNRSGWETTDFPSVCERCLPDNPYVQMLKEDYGAECKICTRPFTVFRWKADRTARQKKTSICLTCARLKNCCQSCMLDLSFGLPIVIRDAALKMVAPGPKSDINRQYYAQEHEREIEEGRGAVEAAYENTDEKARDLLKRLANSEPYYKKQRRLEAAEGEERQKALPTPEGACSADAGGRAPGPIRTRDSRGAFSGRGGPRPGRGGRLPLAQAPPNPQDWHPPRDPDITSLFLTGVEDDLPENELRTHFKQYGQLRSVVCSHRAHAAFINYVKRKDAETAAEALQGKVVIKGCPLRVTWGKPKQLDTLDQNERMQYAQEGRAAVGSVRRAIEAGSASRASIEAAPANDLDSLAAIAPPPANIMGRYMAYRAGIGATAFMGITIPFSTVKVKMNSIWFLPMYSPSLS</sequence>